<dbReference type="Proteomes" id="UP001642483">
    <property type="component" value="Unassembled WGS sequence"/>
</dbReference>
<feature type="compositionally biased region" description="Low complexity" evidence="1">
    <location>
        <begin position="7"/>
        <end position="21"/>
    </location>
</feature>
<organism evidence="2 3">
    <name type="scientific">Clavelina lepadiformis</name>
    <name type="common">Light-bulb sea squirt</name>
    <name type="synonym">Ascidia lepadiformis</name>
    <dbReference type="NCBI Taxonomy" id="159417"/>
    <lineage>
        <taxon>Eukaryota</taxon>
        <taxon>Metazoa</taxon>
        <taxon>Chordata</taxon>
        <taxon>Tunicata</taxon>
        <taxon>Ascidiacea</taxon>
        <taxon>Aplousobranchia</taxon>
        <taxon>Clavelinidae</taxon>
        <taxon>Clavelina</taxon>
    </lineage>
</organism>
<accession>A0ABP0GXP6</accession>
<sequence>MPDRNGDPSSDSTDNDTPYPSGLGVDNTSLASALPRDNTLRNVLFSHIKLPTFRKFNPDTWISHFEHKYSLYQITSQTNCYLLAVEAIPTADLVLLGLPFCVVSCLLRNFDQRNF</sequence>
<evidence type="ECO:0000313" key="3">
    <source>
        <dbReference type="Proteomes" id="UP001642483"/>
    </source>
</evidence>
<reference evidence="2 3" key="1">
    <citation type="submission" date="2024-02" db="EMBL/GenBank/DDBJ databases">
        <authorList>
            <person name="Daric V."/>
            <person name="Darras S."/>
        </authorList>
    </citation>
    <scope>NUCLEOTIDE SEQUENCE [LARGE SCALE GENOMIC DNA]</scope>
</reference>
<feature type="region of interest" description="Disordered" evidence="1">
    <location>
        <begin position="1"/>
        <end position="26"/>
    </location>
</feature>
<dbReference type="EMBL" id="CAWYQH010000152">
    <property type="protein sequence ID" value="CAK8696342.1"/>
    <property type="molecule type" value="Genomic_DNA"/>
</dbReference>
<protein>
    <submittedName>
        <fullName evidence="2">Uncharacterized protein</fullName>
    </submittedName>
</protein>
<proteinExistence type="predicted"/>
<name>A0ABP0GXP6_CLALP</name>
<gene>
    <name evidence="2" type="ORF">CVLEPA_LOCUS29501</name>
</gene>
<keyword evidence="3" id="KW-1185">Reference proteome</keyword>
<evidence type="ECO:0000313" key="2">
    <source>
        <dbReference type="EMBL" id="CAK8696342.1"/>
    </source>
</evidence>
<comment type="caution">
    <text evidence="2">The sequence shown here is derived from an EMBL/GenBank/DDBJ whole genome shotgun (WGS) entry which is preliminary data.</text>
</comment>
<evidence type="ECO:0000256" key="1">
    <source>
        <dbReference type="SAM" id="MobiDB-lite"/>
    </source>
</evidence>